<keyword evidence="2" id="KW-0812">Transmembrane</keyword>
<gene>
    <name evidence="3" type="ORF">HNR61_007347</name>
</gene>
<proteinExistence type="predicted"/>
<keyword evidence="4" id="KW-1185">Reference proteome</keyword>
<dbReference type="EMBL" id="JACJIA010000012">
    <property type="protein sequence ID" value="MBA8955671.1"/>
    <property type="molecule type" value="Genomic_DNA"/>
</dbReference>
<keyword evidence="3" id="KW-0808">Transferase</keyword>
<dbReference type="RefSeq" id="WP_182847638.1">
    <property type="nucleotide sequence ID" value="NZ_JACJIA010000012.1"/>
</dbReference>
<dbReference type="GO" id="GO:0008168">
    <property type="term" value="F:methyltransferase activity"/>
    <property type="evidence" value="ECO:0007669"/>
    <property type="project" value="UniProtKB-KW"/>
</dbReference>
<protein>
    <submittedName>
        <fullName evidence="3">Protein-S-isoprenylcysteine O-methyltransferase Ste14</fullName>
    </submittedName>
</protein>
<keyword evidence="3" id="KW-0489">Methyltransferase</keyword>
<dbReference type="Proteomes" id="UP000572680">
    <property type="component" value="Unassembled WGS sequence"/>
</dbReference>
<feature type="transmembrane region" description="Helical" evidence="2">
    <location>
        <begin position="61"/>
        <end position="80"/>
    </location>
</feature>
<accession>A0A7W3LWQ6</accession>
<keyword evidence="2" id="KW-0472">Membrane</keyword>
<feature type="transmembrane region" description="Helical" evidence="2">
    <location>
        <begin position="92"/>
        <end position="112"/>
    </location>
</feature>
<feature type="transmembrane region" description="Helical" evidence="2">
    <location>
        <begin position="124"/>
        <end position="142"/>
    </location>
</feature>
<feature type="compositionally biased region" description="Basic and acidic residues" evidence="1">
    <location>
        <begin position="209"/>
        <end position="219"/>
    </location>
</feature>
<evidence type="ECO:0000313" key="4">
    <source>
        <dbReference type="Proteomes" id="UP000572680"/>
    </source>
</evidence>
<sequence length="306" mass="32530">MSPDPSSPQEGSRHTPAQRRVLTAVTGTAVAVVAAGSFAVTYDALRDLAVAGRVGERWAPVYPVMADVLLVVVVLALLVARHAPWWSRALRWLVLVALFAGGAALSVQHAVWGFASLPQDRLRAGVAVAPHAALVLAVWLWLTMIRHLRLPRPSGRIRPTPVEGAHVRIVERAEPERPPASPPPASLPTDVELVRDGHAPDAPEAPETSADHDADHNADDDTDELVPVTSATRPDLVPPPPATPADDDDDDVPAVDRAEDPDGGDADHGGRGRHRRGAGDTADDLPIWDWNPPSESLRSSPTPPGD</sequence>
<name>A0A7W3LWQ6_ACTNM</name>
<comment type="caution">
    <text evidence="3">The sequence shown here is derived from an EMBL/GenBank/DDBJ whole genome shotgun (WGS) entry which is preliminary data.</text>
</comment>
<evidence type="ECO:0000256" key="1">
    <source>
        <dbReference type="SAM" id="MobiDB-lite"/>
    </source>
</evidence>
<feature type="compositionally biased region" description="Basic and acidic residues" evidence="1">
    <location>
        <begin position="254"/>
        <end position="270"/>
    </location>
</feature>
<feature type="region of interest" description="Disordered" evidence="1">
    <location>
        <begin position="172"/>
        <end position="306"/>
    </location>
</feature>
<keyword evidence="2" id="KW-1133">Transmembrane helix</keyword>
<feature type="compositionally biased region" description="Basic and acidic residues" evidence="1">
    <location>
        <begin position="192"/>
        <end position="201"/>
    </location>
</feature>
<feature type="transmembrane region" description="Helical" evidence="2">
    <location>
        <begin position="21"/>
        <end position="41"/>
    </location>
</feature>
<evidence type="ECO:0000313" key="3">
    <source>
        <dbReference type="EMBL" id="MBA8955671.1"/>
    </source>
</evidence>
<dbReference type="AlphaFoldDB" id="A0A7W3LWQ6"/>
<organism evidence="3 4">
    <name type="scientific">Actinomadura namibiensis</name>
    <dbReference type="NCBI Taxonomy" id="182080"/>
    <lineage>
        <taxon>Bacteria</taxon>
        <taxon>Bacillati</taxon>
        <taxon>Actinomycetota</taxon>
        <taxon>Actinomycetes</taxon>
        <taxon>Streptosporangiales</taxon>
        <taxon>Thermomonosporaceae</taxon>
        <taxon>Actinomadura</taxon>
    </lineage>
</organism>
<dbReference type="InterPro" id="IPR021235">
    <property type="entry name" value="DUF2637"/>
</dbReference>
<reference evidence="3 4" key="1">
    <citation type="submission" date="2020-08" db="EMBL/GenBank/DDBJ databases">
        <title>Genomic Encyclopedia of Type Strains, Phase IV (KMG-IV): sequencing the most valuable type-strain genomes for metagenomic binning, comparative biology and taxonomic classification.</title>
        <authorList>
            <person name="Goeker M."/>
        </authorList>
    </citation>
    <scope>NUCLEOTIDE SEQUENCE [LARGE SCALE GENOMIC DNA]</scope>
    <source>
        <strain evidence="3 4">DSM 44197</strain>
    </source>
</reference>
<dbReference type="GO" id="GO:0032259">
    <property type="term" value="P:methylation"/>
    <property type="evidence" value="ECO:0007669"/>
    <property type="project" value="UniProtKB-KW"/>
</dbReference>
<evidence type="ECO:0000256" key="2">
    <source>
        <dbReference type="SAM" id="Phobius"/>
    </source>
</evidence>
<dbReference type="Pfam" id="PF10935">
    <property type="entry name" value="DUF2637"/>
    <property type="match status" value="1"/>
</dbReference>